<keyword evidence="2" id="KW-1185">Reference proteome</keyword>
<protein>
    <submittedName>
        <fullName evidence="1">Uncharacterized protein</fullName>
    </submittedName>
</protein>
<proteinExistence type="predicted"/>
<dbReference type="OrthoDB" id="4356613at2759"/>
<organism evidence="1 2">
    <name type="scientific">Penicillium crustosum</name>
    <name type="common">Blue mold fungus</name>
    <dbReference type="NCBI Taxonomy" id="36656"/>
    <lineage>
        <taxon>Eukaryota</taxon>
        <taxon>Fungi</taxon>
        <taxon>Dikarya</taxon>
        <taxon>Ascomycota</taxon>
        <taxon>Pezizomycotina</taxon>
        <taxon>Eurotiomycetes</taxon>
        <taxon>Eurotiomycetidae</taxon>
        <taxon>Eurotiales</taxon>
        <taxon>Aspergillaceae</taxon>
        <taxon>Penicillium</taxon>
    </lineage>
</organism>
<gene>
    <name evidence="1" type="ORF">PCG10_007831</name>
</gene>
<comment type="caution">
    <text evidence="1">The sequence shown here is derived from an EMBL/GenBank/DDBJ whole genome shotgun (WGS) entry which is preliminary data.</text>
</comment>
<sequence>MDHLPSVAQVSTVKELFKPSQSYLRGLVPMVTTLPGSYADIVRTQRYQIMPTEFVGTLSARGRHSTSRLQVSLSLKYMVTTSLPYLDVESGVLQNGICCSGCDAFLRKDHPEISPNPSLEDLWTLRDKVYSYDEFMEHFRGCREAQSLWKLNNQGIDVSEISGFFEPGGGEIRLPSN</sequence>
<dbReference type="Proteomes" id="UP000701341">
    <property type="component" value="Unassembled WGS sequence"/>
</dbReference>
<evidence type="ECO:0000313" key="1">
    <source>
        <dbReference type="EMBL" id="KAF7521887.1"/>
    </source>
</evidence>
<reference evidence="1" key="1">
    <citation type="submission" date="2020-02" db="EMBL/GenBank/DDBJ databases">
        <authorList>
            <person name="Lichtner F.J."/>
        </authorList>
    </citation>
    <scope>NUCLEOTIDE SEQUENCE</scope>
    <source>
        <strain evidence="1">G10</strain>
    </source>
</reference>
<evidence type="ECO:0000313" key="2">
    <source>
        <dbReference type="Proteomes" id="UP000701341"/>
    </source>
</evidence>
<dbReference type="EMBL" id="JAAOZQ010000058">
    <property type="protein sequence ID" value="KAF7521887.1"/>
    <property type="molecule type" value="Genomic_DNA"/>
</dbReference>
<dbReference type="AlphaFoldDB" id="A0A9P5L1T8"/>
<name>A0A9P5L1T8_PENCR</name>
<accession>A0A9P5L1T8</accession>